<dbReference type="GO" id="GO:0000287">
    <property type="term" value="F:magnesium ion binding"/>
    <property type="evidence" value="ECO:0007669"/>
    <property type="project" value="InterPro"/>
</dbReference>
<keyword evidence="2" id="KW-0479">Metal-binding</keyword>
<comment type="caution">
    <text evidence="7">The sequence shown here is derived from an EMBL/GenBank/DDBJ whole genome shotgun (WGS) entry which is preliminary data.</text>
</comment>
<reference evidence="7" key="1">
    <citation type="submission" date="2020-03" db="EMBL/GenBank/DDBJ databases">
        <title>A high-quality chromosome-level genome assembly of a woody plant with both climbing and erect habits, Rhamnella rubrinervis.</title>
        <authorList>
            <person name="Lu Z."/>
            <person name="Yang Y."/>
            <person name="Zhu X."/>
            <person name="Sun Y."/>
        </authorList>
    </citation>
    <scope>NUCLEOTIDE SEQUENCE</scope>
    <source>
        <strain evidence="7">BYM</strain>
        <tissue evidence="7">Leaf</tissue>
    </source>
</reference>
<dbReference type="Gene3D" id="1.10.600.10">
    <property type="entry name" value="Farnesyl Diphosphate Synthase"/>
    <property type="match status" value="1"/>
</dbReference>
<dbReference type="GO" id="GO:0010333">
    <property type="term" value="F:terpene synthase activity"/>
    <property type="evidence" value="ECO:0007669"/>
    <property type="project" value="InterPro"/>
</dbReference>
<evidence type="ECO:0000313" key="7">
    <source>
        <dbReference type="EMBL" id="KAF3432678.1"/>
    </source>
</evidence>
<evidence type="ECO:0000256" key="4">
    <source>
        <dbReference type="ARBA" id="ARBA00023239"/>
    </source>
</evidence>
<evidence type="ECO:0000313" key="8">
    <source>
        <dbReference type="Proteomes" id="UP000796880"/>
    </source>
</evidence>
<dbReference type="InterPro" id="IPR034741">
    <property type="entry name" value="Terpene_cyclase-like_1_C"/>
</dbReference>
<dbReference type="Pfam" id="PF03936">
    <property type="entry name" value="Terpene_synth_C"/>
    <property type="match status" value="1"/>
</dbReference>
<keyword evidence="4" id="KW-0456">Lyase</keyword>
<evidence type="ECO:0000256" key="2">
    <source>
        <dbReference type="ARBA" id="ARBA00022723"/>
    </source>
</evidence>
<dbReference type="InterPro" id="IPR008949">
    <property type="entry name" value="Isoprenoid_synthase_dom_sf"/>
</dbReference>
<dbReference type="SFLD" id="SFLDG01019">
    <property type="entry name" value="Terpene_Cyclase_Like_1_C_Termi"/>
    <property type="match status" value="1"/>
</dbReference>
<dbReference type="CDD" id="cd00684">
    <property type="entry name" value="Terpene_cyclase_plant_C1"/>
    <property type="match status" value="1"/>
</dbReference>
<dbReference type="GO" id="GO:0016102">
    <property type="term" value="P:diterpenoid biosynthetic process"/>
    <property type="evidence" value="ECO:0007669"/>
    <property type="project" value="InterPro"/>
</dbReference>
<protein>
    <submittedName>
        <fullName evidence="7">Uncharacterized protein</fullName>
    </submittedName>
</protein>
<dbReference type="SUPFAM" id="SSF48239">
    <property type="entry name" value="Terpenoid cyclases/Protein prenyltransferases"/>
    <property type="match status" value="1"/>
</dbReference>
<dbReference type="Proteomes" id="UP000796880">
    <property type="component" value="Unassembled WGS sequence"/>
</dbReference>
<gene>
    <name evidence="7" type="ORF">FNV43_RR23780</name>
</gene>
<dbReference type="SFLD" id="SFLDG01604">
    <property type="entry name" value="Terpene_Cyclase_Like_1_C_Termi"/>
    <property type="match status" value="1"/>
</dbReference>
<evidence type="ECO:0000259" key="6">
    <source>
        <dbReference type="Pfam" id="PF03936"/>
    </source>
</evidence>
<accession>A0A8K0DR65</accession>
<organism evidence="7 8">
    <name type="scientific">Rhamnella rubrinervis</name>
    <dbReference type="NCBI Taxonomy" id="2594499"/>
    <lineage>
        <taxon>Eukaryota</taxon>
        <taxon>Viridiplantae</taxon>
        <taxon>Streptophyta</taxon>
        <taxon>Embryophyta</taxon>
        <taxon>Tracheophyta</taxon>
        <taxon>Spermatophyta</taxon>
        <taxon>Magnoliopsida</taxon>
        <taxon>eudicotyledons</taxon>
        <taxon>Gunneridae</taxon>
        <taxon>Pentapetalae</taxon>
        <taxon>rosids</taxon>
        <taxon>fabids</taxon>
        <taxon>Rosales</taxon>
        <taxon>Rhamnaceae</taxon>
        <taxon>rhamnoid group</taxon>
        <taxon>Rhamneae</taxon>
        <taxon>Rhamnella</taxon>
    </lineage>
</organism>
<proteinExistence type="predicted"/>
<dbReference type="Gene3D" id="1.50.10.130">
    <property type="entry name" value="Terpene synthase, N-terminal domain"/>
    <property type="match status" value="1"/>
</dbReference>
<dbReference type="PANTHER" id="PTHR31225">
    <property type="entry name" value="OS04G0344100 PROTEIN-RELATED"/>
    <property type="match status" value="1"/>
</dbReference>
<name>A0A8K0DR65_9ROSA</name>
<feature type="domain" description="Terpene synthase N-terminal" evidence="5">
    <location>
        <begin position="73"/>
        <end position="254"/>
    </location>
</feature>
<dbReference type="FunFam" id="1.50.10.130:FF:000001">
    <property type="entry name" value="Isoprene synthase, chloroplastic"/>
    <property type="match status" value="1"/>
</dbReference>
<feature type="domain" description="Terpene synthase metal-binding" evidence="6">
    <location>
        <begin position="312"/>
        <end position="550"/>
    </location>
</feature>
<dbReference type="InterPro" id="IPR005630">
    <property type="entry name" value="Terpene_synthase_metal-bd"/>
</dbReference>
<dbReference type="FunFam" id="1.10.600.10:FF:000007">
    <property type="entry name" value="Isoprene synthase, chloroplastic"/>
    <property type="match status" value="1"/>
</dbReference>
<dbReference type="Pfam" id="PF01397">
    <property type="entry name" value="Terpene_synth"/>
    <property type="match status" value="1"/>
</dbReference>
<dbReference type="SUPFAM" id="SSF48576">
    <property type="entry name" value="Terpenoid synthases"/>
    <property type="match status" value="1"/>
</dbReference>
<keyword evidence="8" id="KW-1185">Reference proteome</keyword>
<dbReference type="InterPro" id="IPR001906">
    <property type="entry name" value="Terpene_synth_N"/>
</dbReference>
<dbReference type="EMBL" id="VOIH02000011">
    <property type="protein sequence ID" value="KAF3432678.1"/>
    <property type="molecule type" value="Genomic_DNA"/>
</dbReference>
<dbReference type="InterPro" id="IPR008930">
    <property type="entry name" value="Terpenoid_cyclase/PrenylTrfase"/>
</dbReference>
<sequence length="610" mass="71340">MGLNHNSECDERLLLLGHTPSIKSSTTSTITRHLVVRSNLEQGIKTTFQPAVPNTNININVARRSAHYKPAIWTFDDIQSLTNHYVGESYSRRVNELKEQVTLMLAEKEDPLSQLHLIDMLQRLGLSYHFEDQIQSILHSMHRNILASTNYNEAWKHNNLHATALQFRLLRQHGYWVPQEVFNAFLDDKTENFKASLCEDTEGMLSLYEASYHLIEDENILEEATYFTTKILKQYLQCEHNKDQNLAIFVAHALELPLHWRMQRLETRWFIDAYETSKDMNPILLELAKLDYNTVQSVHQEDLKQAYRWWRNTGIVQKLSFARDRLVENFLWSVGMTFEPEFGYCRRMSTRNLSLITTIDDIYDVYGTLDELELFTNAVERWDMKAMDQLPDYMRLCFLALYNSINEMAFDVLKKQELNIIKYLKRTWADLCKAYLKEAKWYHSGYTPRLEEYIENAWISISAPLALFHAYFFVTNPITQEALQWLEEYKGIIKTTSIVLRLADDLGTARDELKRGDVVKSVQCYMHESGASEDDAREHMKFLIYETWKKMNKQVYDDATSPFSKTFIESAMDITRMSQCAYLYGDGYGVPDGDTKHIISSLIIEPIPLN</sequence>
<dbReference type="SFLD" id="SFLDS00005">
    <property type="entry name" value="Isoprenoid_Synthase_Type_I"/>
    <property type="match status" value="1"/>
</dbReference>
<dbReference type="InterPro" id="IPR044814">
    <property type="entry name" value="Terpene_cyclase_plant_C1"/>
</dbReference>
<evidence type="ECO:0000259" key="5">
    <source>
        <dbReference type="Pfam" id="PF01397"/>
    </source>
</evidence>
<evidence type="ECO:0000256" key="3">
    <source>
        <dbReference type="ARBA" id="ARBA00022842"/>
    </source>
</evidence>
<dbReference type="AlphaFoldDB" id="A0A8K0DR65"/>
<dbReference type="OrthoDB" id="10349143at2759"/>
<comment type="cofactor">
    <cofactor evidence="1">
        <name>Mg(2+)</name>
        <dbReference type="ChEBI" id="CHEBI:18420"/>
    </cofactor>
</comment>
<dbReference type="PANTHER" id="PTHR31225:SF9">
    <property type="entry name" value="TERPENE SYNTHASE 10"/>
    <property type="match status" value="1"/>
</dbReference>
<dbReference type="InterPro" id="IPR036965">
    <property type="entry name" value="Terpene_synth_N_sf"/>
</dbReference>
<evidence type="ECO:0000256" key="1">
    <source>
        <dbReference type="ARBA" id="ARBA00001946"/>
    </source>
</evidence>
<keyword evidence="3" id="KW-0460">Magnesium</keyword>
<dbReference type="InterPro" id="IPR050148">
    <property type="entry name" value="Terpene_synthase-like"/>
</dbReference>